<protein>
    <recommendedName>
        <fullName evidence="12">tRNA:m(4)X modification enzyme TRM13</fullName>
        <ecNumber evidence="12">2.1.1.225</ecNumber>
    </recommendedName>
</protein>
<comment type="similarity">
    <text evidence="1 12">Belongs to the methyltransferase TRM13 family.</text>
</comment>
<dbReference type="InterPro" id="IPR022776">
    <property type="entry name" value="TRM13/UPF0224_CHHC_Znf_dom"/>
</dbReference>
<dbReference type="Pfam" id="PF05206">
    <property type="entry name" value="TRM13"/>
    <property type="match status" value="1"/>
</dbReference>
<keyword evidence="4 12" id="KW-0949">S-adenosyl-L-methionine</keyword>
<keyword evidence="3 12" id="KW-0808">Transferase</keyword>
<organism evidence="13 14">
    <name type="scientific">Lepeophtheirus salmonis</name>
    <name type="common">Salmon louse</name>
    <name type="synonym">Caligus salmonis</name>
    <dbReference type="NCBI Taxonomy" id="72036"/>
    <lineage>
        <taxon>Eukaryota</taxon>
        <taxon>Metazoa</taxon>
        <taxon>Ecdysozoa</taxon>
        <taxon>Arthropoda</taxon>
        <taxon>Crustacea</taxon>
        <taxon>Multicrustacea</taxon>
        <taxon>Hexanauplia</taxon>
        <taxon>Copepoda</taxon>
        <taxon>Siphonostomatoida</taxon>
        <taxon>Caligidae</taxon>
        <taxon>Lepeophtheirus</taxon>
    </lineage>
</organism>
<comment type="function">
    <text evidence="12">tRNA methylase which 2'-O-methylates cytidine(4) in tRNA(Pro) and tRNA(Gly)(GCC), and adenosine(4) in tRNA(His).</text>
</comment>
<keyword evidence="8 12" id="KW-0862">Zinc</keyword>
<keyword evidence="14" id="KW-1185">Reference proteome</keyword>
<comment type="catalytic activity">
    <reaction evidence="11 12">
        <text>adenosine(4) in tRNA(His) + S-adenosyl-L-methionine = 2'-O-methyladenosine(4) in tRNA(His) + S-adenosyl-L-homocysteine + H(+)</text>
        <dbReference type="Rhea" id="RHEA:43196"/>
        <dbReference type="Rhea" id="RHEA-COMP:10401"/>
        <dbReference type="Rhea" id="RHEA-COMP:10402"/>
        <dbReference type="ChEBI" id="CHEBI:15378"/>
        <dbReference type="ChEBI" id="CHEBI:57856"/>
        <dbReference type="ChEBI" id="CHEBI:59789"/>
        <dbReference type="ChEBI" id="CHEBI:74411"/>
        <dbReference type="ChEBI" id="CHEBI:74477"/>
        <dbReference type="EC" id="2.1.1.225"/>
    </reaction>
</comment>
<dbReference type="Proteomes" id="UP000675881">
    <property type="component" value="Chromosome 13"/>
</dbReference>
<evidence type="ECO:0000256" key="4">
    <source>
        <dbReference type="ARBA" id="ARBA00022691"/>
    </source>
</evidence>
<dbReference type="EMBL" id="HG994592">
    <property type="protein sequence ID" value="CAF2829183.1"/>
    <property type="molecule type" value="Genomic_DNA"/>
</dbReference>
<evidence type="ECO:0000256" key="8">
    <source>
        <dbReference type="ARBA" id="ARBA00022833"/>
    </source>
</evidence>
<keyword evidence="5 12" id="KW-0819">tRNA processing</keyword>
<dbReference type="GO" id="GO:0030488">
    <property type="term" value="P:tRNA methylation"/>
    <property type="evidence" value="ECO:0007669"/>
    <property type="project" value="InterPro"/>
</dbReference>
<dbReference type="PANTHER" id="PTHR12998:SF0">
    <property type="entry name" value="TRNA:M(4)X MODIFICATION ENZYME TRM13 HOMOLOG"/>
    <property type="match status" value="1"/>
</dbReference>
<evidence type="ECO:0000256" key="1">
    <source>
        <dbReference type="ARBA" id="ARBA00005265"/>
    </source>
</evidence>
<comment type="catalytic activity">
    <reaction evidence="10 12">
        <text>cytidine(4) in tRNA(Gly)(GCC) + S-adenosyl-L-methionine = 2'-O-methylcytidine(4) in tRNA(Gly)(GCC) + S-adenosyl-L-homocysteine + H(+)</text>
        <dbReference type="Rhea" id="RHEA:43192"/>
        <dbReference type="Rhea" id="RHEA-COMP:10399"/>
        <dbReference type="Rhea" id="RHEA-COMP:10400"/>
        <dbReference type="ChEBI" id="CHEBI:15378"/>
        <dbReference type="ChEBI" id="CHEBI:57856"/>
        <dbReference type="ChEBI" id="CHEBI:59789"/>
        <dbReference type="ChEBI" id="CHEBI:74495"/>
        <dbReference type="ChEBI" id="CHEBI:82748"/>
        <dbReference type="EC" id="2.1.1.225"/>
    </reaction>
</comment>
<dbReference type="Pfam" id="PF05253">
    <property type="entry name" value="zf-U11-48K"/>
    <property type="match status" value="1"/>
</dbReference>
<dbReference type="OrthoDB" id="258806at2759"/>
<keyword evidence="7 12" id="KW-0863">Zinc-finger</keyword>
<evidence type="ECO:0000256" key="10">
    <source>
        <dbReference type="ARBA" id="ARBA00048635"/>
    </source>
</evidence>
<reference evidence="13" key="1">
    <citation type="submission" date="2021-02" db="EMBL/GenBank/DDBJ databases">
        <authorList>
            <person name="Bekaert M."/>
        </authorList>
    </citation>
    <scope>NUCLEOTIDE SEQUENCE</scope>
    <source>
        <strain evidence="13">IoA-00</strain>
    </source>
</reference>
<evidence type="ECO:0000256" key="11">
    <source>
        <dbReference type="ARBA" id="ARBA00049393"/>
    </source>
</evidence>
<evidence type="ECO:0000313" key="13">
    <source>
        <dbReference type="EMBL" id="CAF2829183.1"/>
    </source>
</evidence>
<sequence length="346" mass="39407">MTVRKGEIFCGEHALERVACPLDPKHTVDKQKLKKHILKCPSRPPDDPEPYYSKNVNASTDEDIPEISIHDVNDDVILDLICRVKSIKISVRKDIRSHSAVCRDIGSQKHILQNASILSHLQRCEDISDSIFVEFGSGRGELTYWLTKTNPNKKYFLVDKASQRRKFDNKLKNEDDSICVRRIRTDIADLVLGKIDEAKAVVGLSKHLCGAATDLALRCLSSSSSKVKGVIIALCCHHRCSWSSYAGKTFYKKHFEPNEFYLIRGLTSWATCGTDKSKETINEGKPQRFKFSIEEKEEIGRMAKRILDFGRLEYLRERVPHLSTTELIQYTESDISLENVMLFASK</sequence>
<keyword evidence="6 12" id="KW-0479">Metal-binding</keyword>
<evidence type="ECO:0000256" key="12">
    <source>
        <dbReference type="RuleBase" id="RU367103"/>
    </source>
</evidence>
<proteinExistence type="inferred from homology"/>
<evidence type="ECO:0000256" key="7">
    <source>
        <dbReference type="ARBA" id="ARBA00022771"/>
    </source>
</evidence>
<evidence type="ECO:0000256" key="5">
    <source>
        <dbReference type="ARBA" id="ARBA00022694"/>
    </source>
</evidence>
<evidence type="ECO:0000256" key="9">
    <source>
        <dbReference type="ARBA" id="ARBA00048165"/>
    </source>
</evidence>
<evidence type="ECO:0000313" key="14">
    <source>
        <dbReference type="Proteomes" id="UP000675881"/>
    </source>
</evidence>
<evidence type="ECO:0000256" key="3">
    <source>
        <dbReference type="ARBA" id="ARBA00022679"/>
    </source>
</evidence>
<gene>
    <name evidence="13" type="ORF">LSAA_4330</name>
</gene>
<dbReference type="PROSITE" id="PS51800">
    <property type="entry name" value="ZF_CHHC_U11_48K"/>
    <property type="match status" value="1"/>
</dbReference>
<dbReference type="InterPro" id="IPR039044">
    <property type="entry name" value="Trm13"/>
</dbReference>
<comment type="catalytic activity">
    <reaction evidence="9 12">
        <text>cytidine(4) in tRNA(Pro) + S-adenosyl-L-methionine = 2'-O-methylcytidine(4) in tRNA(Pro) + S-adenosyl-L-homocysteine + H(+)</text>
        <dbReference type="Rhea" id="RHEA:32767"/>
        <dbReference type="Rhea" id="RHEA-COMP:10397"/>
        <dbReference type="Rhea" id="RHEA-COMP:10398"/>
        <dbReference type="ChEBI" id="CHEBI:15378"/>
        <dbReference type="ChEBI" id="CHEBI:57856"/>
        <dbReference type="ChEBI" id="CHEBI:59789"/>
        <dbReference type="ChEBI" id="CHEBI:74495"/>
        <dbReference type="ChEBI" id="CHEBI:82748"/>
        <dbReference type="EC" id="2.1.1.225"/>
    </reaction>
</comment>
<evidence type="ECO:0000256" key="6">
    <source>
        <dbReference type="ARBA" id="ARBA00022723"/>
    </source>
</evidence>
<accession>A0A7R8H3C5</accession>
<keyword evidence="2 12" id="KW-0489">Methyltransferase</keyword>
<dbReference type="EC" id="2.1.1.225" evidence="12"/>
<dbReference type="AlphaFoldDB" id="A0A7R8H3C5"/>
<evidence type="ECO:0000256" key="2">
    <source>
        <dbReference type="ARBA" id="ARBA00022603"/>
    </source>
</evidence>
<dbReference type="GO" id="GO:0008270">
    <property type="term" value="F:zinc ion binding"/>
    <property type="evidence" value="ECO:0007669"/>
    <property type="project" value="UniProtKB-KW"/>
</dbReference>
<dbReference type="PANTHER" id="PTHR12998">
    <property type="entry name" value="TRNA:M(4)X MODIFICATION ENZYME TRM13 HOMOLOG"/>
    <property type="match status" value="1"/>
</dbReference>
<name>A0A7R8H3C5_LEPSM</name>
<dbReference type="InterPro" id="IPR007871">
    <property type="entry name" value="Methyltransferase_TRM13"/>
</dbReference>
<dbReference type="GO" id="GO:0106050">
    <property type="term" value="F:tRNA 2'-O-methyltransferase activity"/>
    <property type="evidence" value="ECO:0007669"/>
    <property type="project" value="UniProtKB-UniRule"/>
</dbReference>